<gene>
    <name evidence="2" type="ORF">AKO1_002623</name>
</gene>
<organism evidence="2 3">
    <name type="scientific">Acrasis kona</name>
    <dbReference type="NCBI Taxonomy" id="1008807"/>
    <lineage>
        <taxon>Eukaryota</taxon>
        <taxon>Discoba</taxon>
        <taxon>Heterolobosea</taxon>
        <taxon>Tetramitia</taxon>
        <taxon>Eutetramitia</taxon>
        <taxon>Acrasidae</taxon>
        <taxon>Acrasis</taxon>
    </lineage>
</organism>
<comment type="caution">
    <text evidence="2">The sequence shown here is derived from an EMBL/GenBank/DDBJ whole genome shotgun (WGS) entry which is preliminary data.</text>
</comment>
<proteinExistence type="predicted"/>
<sequence length="181" mass="20944">MSTFKTKEIEVEEFVKKANKNKLDVFLCREGEYSSRMKDFDGQQGLYMHTKLEDVEACKKEYPDFFSKIKCGKFKKAHFVAFQPKVEKKTTPKSENSPSDKKRKASASTTEEPRSKKSCPTAVAEEDSKLFKDAFEALLKSHNKLMKAFEEVLDEERQIIEKAKGIKDDRLSNTIKELNRK</sequence>
<name>A0AAW2YYZ6_9EUKA</name>
<dbReference type="AlphaFoldDB" id="A0AAW2YYZ6"/>
<evidence type="ECO:0000313" key="3">
    <source>
        <dbReference type="Proteomes" id="UP001431209"/>
    </source>
</evidence>
<evidence type="ECO:0000256" key="1">
    <source>
        <dbReference type="SAM" id="MobiDB-lite"/>
    </source>
</evidence>
<reference evidence="2 3" key="1">
    <citation type="submission" date="2024-03" db="EMBL/GenBank/DDBJ databases">
        <title>The Acrasis kona genome and developmental transcriptomes reveal deep origins of eukaryotic multicellular pathways.</title>
        <authorList>
            <person name="Sheikh S."/>
            <person name="Fu C.-J."/>
            <person name="Brown M.W."/>
            <person name="Baldauf S.L."/>
        </authorList>
    </citation>
    <scope>NUCLEOTIDE SEQUENCE [LARGE SCALE GENOMIC DNA]</scope>
    <source>
        <strain evidence="2 3">ATCC MYA-3509</strain>
    </source>
</reference>
<evidence type="ECO:0000313" key="2">
    <source>
        <dbReference type="EMBL" id="KAL0482711.1"/>
    </source>
</evidence>
<dbReference type="EMBL" id="JAOPGA020000885">
    <property type="protein sequence ID" value="KAL0482711.1"/>
    <property type="molecule type" value="Genomic_DNA"/>
</dbReference>
<keyword evidence="3" id="KW-1185">Reference proteome</keyword>
<accession>A0AAW2YYZ6</accession>
<feature type="region of interest" description="Disordered" evidence="1">
    <location>
        <begin position="85"/>
        <end position="123"/>
    </location>
</feature>
<dbReference type="Proteomes" id="UP001431209">
    <property type="component" value="Unassembled WGS sequence"/>
</dbReference>
<protein>
    <submittedName>
        <fullName evidence="2">Uncharacterized protein</fullName>
    </submittedName>
</protein>